<dbReference type="EMBL" id="BACD03000012">
    <property type="protein sequence ID" value="GAO48013.1"/>
    <property type="molecule type" value="Genomic_DNA"/>
</dbReference>
<accession>A0A0E9NDX9</accession>
<dbReference type="AlphaFoldDB" id="A0A0E9NDX9"/>
<proteinExistence type="predicted"/>
<comment type="caution">
    <text evidence="1">The sequence shown here is derived from an EMBL/GenBank/DDBJ whole genome shotgun (WGS) entry which is preliminary data.</text>
</comment>
<reference evidence="1 2" key="3">
    <citation type="journal article" date="2015" name="Genome Announc.">
        <title>Draft Genome Sequence of the Archiascomycetous Yeast Saitoella complicata.</title>
        <authorList>
            <person name="Yamauchi K."/>
            <person name="Kondo S."/>
            <person name="Hamamoto M."/>
            <person name="Takahashi Y."/>
            <person name="Ogura Y."/>
            <person name="Hayashi T."/>
            <person name="Nishida H."/>
        </authorList>
    </citation>
    <scope>NUCLEOTIDE SEQUENCE [LARGE SCALE GENOMIC DNA]</scope>
    <source>
        <strain evidence="1 2">NRRL Y-17804</strain>
    </source>
</reference>
<keyword evidence="2" id="KW-1185">Reference proteome</keyword>
<name>A0A0E9NDX9_SAICN</name>
<evidence type="ECO:0000313" key="2">
    <source>
        <dbReference type="Proteomes" id="UP000033140"/>
    </source>
</evidence>
<sequence length="106" mass="12083">MHYLHRFSSVFLITPPPSSAVILQEMQRFLFEITKAISRLPTIACSLDTYYPRFSGIMVMEPPKMTLAQETMLNLGNQKVRHSLWQPDPPSDTPLCSPAHGIHCRD</sequence>
<gene>
    <name evidence="1" type="ORF">G7K_2201-t1</name>
</gene>
<organism evidence="1 2">
    <name type="scientific">Saitoella complicata (strain BCRC 22490 / CBS 7301 / JCM 7358 / NBRC 10748 / NRRL Y-17804)</name>
    <dbReference type="NCBI Taxonomy" id="698492"/>
    <lineage>
        <taxon>Eukaryota</taxon>
        <taxon>Fungi</taxon>
        <taxon>Dikarya</taxon>
        <taxon>Ascomycota</taxon>
        <taxon>Taphrinomycotina</taxon>
        <taxon>Taphrinomycotina incertae sedis</taxon>
        <taxon>Saitoella</taxon>
    </lineage>
</organism>
<dbReference type="Proteomes" id="UP000033140">
    <property type="component" value="Unassembled WGS sequence"/>
</dbReference>
<reference evidence="1 2" key="2">
    <citation type="journal article" date="2014" name="J. Gen. Appl. Microbiol.">
        <title>The early diverging ascomycetous budding yeast Saitoella complicata has three histone deacetylases belonging to the Clr6, Hos2, and Rpd3 lineages.</title>
        <authorList>
            <person name="Nishida H."/>
            <person name="Matsumoto T."/>
            <person name="Kondo S."/>
            <person name="Hamamoto M."/>
            <person name="Yoshikawa H."/>
        </authorList>
    </citation>
    <scope>NUCLEOTIDE SEQUENCE [LARGE SCALE GENOMIC DNA]</scope>
    <source>
        <strain evidence="1 2">NRRL Y-17804</strain>
    </source>
</reference>
<evidence type="ECO:0000313" key="1">
    <source>
        <dbReference type="EMBL" id="GAO48013.1"/>
    </source>
</evidence>
<protein>
    <submittedName>
        <fullName evidence="1">Uncharacterized protein</fullName>
    </submittedName>
</protein>
<reference evidence="1 2" key="1">
    <citation type="journal article" date="2011" name="J. Gen. Appl. Microbiol.">
        <title>Draft genome sequencing of the enigmatic yeast Saitoella complicata.</title>
        <authorList>
            <person name="Nishida H."/>
            <person name="Hamamoto M."/>
            <person name="Sugiyama J."/>
        </authorList>
    </citation>
    <scope>NUCLEOTIDE SEQUENCE [LARGE SCALE GENOMIC DNA]</scope>
    <source>
        <strain evidence="1 2">NRRL Y-17804</strain>
    </source>
</reference>